<evidence type="ECO:0000313" key="6">
    <source>
        <dbReference type="EMBL" id="RFS26596.1"/>
    </source>
</evidence>
<feature type="region of interest" description="Disordered" evidence="4">
    <location>
        <begin position="374"/>
        <end position="393"/>
    </location>
</feature>
<keyword evidence="7" id="KW-1185">Reference proteome</keyword>
<dbReference type="Pfam" id="PF00128">
    <property type="entry name" value="Alpha-amylase"/>
    <property type="match status" value="1"/>
</dbReference>
<name>A0A3E1YGU2_9BACT</name>
<dbReference type="InterPro" id="IPR045857">
    <property type="entry name" value="O16G_dom_2"/>
</dbReference>
<dbReference type="Gene3D" id="3.90.400.10">
    <property type="entry name" value="Oligo-1,6-glucosidase, Domain 2"/>
    <property type="match status" value="1"/>
</dbReference>
<accession>A0A3E1YGU2</accession>
<dbReference type="GO" id="GO:0004556">
    <property type="term" value="F:alpha-amylase activity"/>
    <property type="evidence" value="ECO:0007669"/>
    <property type="project" value="TreeGrafter"/>
</dbReference>
<evidence type="ECO:0000259" key="5">
    <source>
        <dbReference type="SMART" id="SM00642"/>
    </source>
</evidence>
<evidence type="ECO:0000256" key="2">
    <source>
        <dbReference type="ARBA" id="ARBA00022801"/>
    </source>
</evidence>
<dbReference type="Gene3D" id="3.20.20.80">
    <property type="entry name" value="Glycosidases"/>
    <property type="match status" value="1"/>
</dbReference>
<dbReference type="SUPFAM" id="SSF51445">
    <property type="entry name" value="(Trans)glycosidases"/>
    <property type="match status" value="1"/>
</dbReference>
<dbReference type="Gene3D" id="2.60.40.1180">
    <property type="entry name" value="Golgi alpha-mannosidase II"/>
    <property type="match status" value="1"/>
</dbReference>
<dbReference type="InterPro" id="IPR006047">
    <property type="entry name" value="GH13_cat_dom"/>
</dbReference>
<dbReference type="PANTHER" id="PTHR10357:SF179">
    <property type="entry name" value="NEUTRAL AND BASIC AMINO ACID TRANSPORT PROTEIN RBAT"/>
    <property type="match status" value="1"/>
</dbReference>
<dbReference type="PANTHER" id="PTHR10357">
    <property type="entry name" value="ALPHA-AMYLASE FAMILY MEMBER"/>
    <property type="match status" value="1"/>
</dbReference>
<organism evidence="6 7">
    <name type="scientific">Chitinophaga silvatica</name>
    <dbReference type="NCBI Taxonomy" id="2282649"/>
    <lineage>
        <taxon>Bacteria</taxon>
        <taxon>Pseudomonadati</taxon>
        <taxon>Bacteroidota</taxon>
        <taxon>Chitinophagia</taxon>
        <taxon>Chitinophagales</taxon>
        <taxon>Chitinophagaceae</taxon>
        <taxon>Chitinophaga</taxon>
    </lineage>
</organism>
<dbReference type="InterPro" id="IPR013780">
    <property type="entry name" value="Glyco_hydro_b"/>
</dbReference>
<dbReference type="CDD" id="cd11331">
    <property type="entry name" value="AmyAc_OligoGlu_like"/>
    <property type="match status" value="1"/>
</dbReference>
<dbReference type="OrthoDB" id="9806009at2"/>
<evidence type="ECO:0000256" key="1">
    <source>
        <dbReference type="ARBA" id="ARBA00008061"/>
    </source>
</evidence>
<feature type="domain" description="Glycosyl hydrolase family 13 catalytic" evidence="5">
    <location>
        <begin position="15"/>
        <end position="393"/>
    </location>
</feature>
<dbReference type="EMBL" id="QPMM01000001">
    <property type="protein sequence ID" value="RFS26596.1"/>
    <property type="molecule type" value="Genomic_DNA"/>
</dbReference>
<feature type="compositionally biased region" description="Basic and acidic residues" evidence="4">
    <location>
        <begin position="382"/>
        <end position="392"/>
    </location>
</feature>
<sequence>MEQLTYWWQSGVIYQIYPRSFQDSDDDGIGDLQGIIQRLDYLQWLGVTAIWLSPIFPSPMADFGYDVSDYTSIYPLFGTMEDFDMLLTAAHKRNIKVILDFVPNHTSDQHPWFIASKSSRSDPKRDWYLWRNANEDGSPPNNWRSVFGGSAWEWDENTHQYYYHGFLKEQPDLNWRNEEVRQAMYDVIRFWMTKGVDGFRIDVLWHVIKDDTWPDNPLNPDYVSSMPEYDELLPLYSTDQPEVHDIVNGMRRVFNEYPNRVMIAEVYLPLDKLMLYYGINQSGAHLPFNFMLLSLPWTATTIAEAISDYEQHLPADGWPNWVLGNHDRPRLATRIGREQTPIAAILLLTLRGTPTIYYGEEIGMQDVPVLPTETQDPQGLRMPDKQISRDPVRSPMQWNDSINAGFSKGKPWLPLSIDYRRYNVAAEQLQPYSLLMLYKRLITLRQSELSLSLGSYTQVYADNQLLAYIRKVENEDSFLIVLNFTHRPAYLNIAENYSGTVVVATELIREGNILTVPFALGGDEGVVIRLKK</sequence>
<reference evidence="6 7" key="1">
    <citation type="submission" date="2018-07" db="EMBL/GenBank/DDBJ databases">
        <title>Chitinophaga K2CV101002-2 sp. nov., isolated from a monsoon evergreen broad-leaved forest soil.</title>
        <authorList>
            <person name="Lv Y."/>
        </authorList>
    </citation>
    <scope>NUCLEOTIDE SEQUENCE [LARGE SCALE GENOMIC DNA]</scope>
    <source>
        <strain evidence="6 7">GDMCC 1.1288</strain>
    </source>
</reference>
<evidence type="ECO:0000256" key="3">
    <source>
        <dbReference type="ARBA" id="ARBA00023295"/>
    </source>
</evidence>
<keyword evidence="2" id="KW-0378">Hydrolase</keyword>
<dbReference type="SUPFAM" id="SSF51011">
    <property type="entry name" value="Glycosyl hydrolase domain"/>
    <property type="match status" value="1"/>
</dbReference>
<dbReference type="InterPro" id="IPR017853">
    <property type="entry name" value="GH"/>
</dbReference>
<dbReference type="FunFam" id="3.90.400.10:FF:000002">
    <property type="entry name" value="Sucrose isomerase"/>
    <property type="match status" value="1"/>
</dbReference>
<dbReference type="SMART" id="SM00642">
    <property type="entry name" value="Aamy"/>
    <property type="match status" value="1"/>
</dbReference>
<dbReference type="AlphaFoldDB" id="A0A3E1YGU2"/>
<keyword evidence="3" id="KW-0326">Glycosidase</keyword>
<comment type="similarity">
    <text evidence="1">Belongs to the glycosyl hydrolase 13 family.</text>
</comment>
<proteinExistence type="inferred from homology"/>
<dbReference type="Proteomes" id="UP000260644">
    <property type="component" value="Unassembled WGS sequence"/>
</dbReference>
<comment type="caution">
    <text evidence="6">The sequence shown here is derived from an EMBL/GenBank/DDBJ whole genome shotgun (WGS) entry which is preliminary data.</text>
</comment>
<dbReference type="GO" id="GO:0009313">
    <property type="term" value="P:oligosaccharide catabolic process"/>
    <property type="evidence" value="ECO:0007669"/>
    <property type="project" value="TreeGrafter"/>
</dbReference>
<gene>
    <name evidence="6" type="ORF">DVR12_02070</name>
</gene>
<dbReference type="RefSeq" id="WP_116973787.1">
    <property type="nucleotide sequence ID" value="NZ_QPMM01000001.1"/>
</dbReference>
<evidence type="ECO:0000313" key="7">
    <source>
        <dbReference type="Proteomes" id="UP000260644"/>
    </source>
</evidence>
<evidence type="ECO:0000256" key="4">
    <source>
        <dbReference type="SAM" id="MobiDB-lite"/>
    </source>
</evidence>
<protein>
    <submittedName>
        <fullName evidence="6">Alpha-amylase</fullName>
    </submittedName>
</protein>